<sequence length="59" mass="6009">MFRGGGLMYVIVGAVGGIISNLVLRLYFRAVPPPAISIIAALGGGLLLCVIVAKLVGDL</sequence>
<keyword evidence="1" id="KW-0472">Membrane</keyword>
<accession>A0A1F5W9R6</accession>
<organism evidence="2 3">
    <name type="scientific">Candidatus Giovannonibacteria bacterium RIFCSPHIGHO2_02_FULL_45_40</name>
    <dbReference type="NCBI Taxonomy" id="1798337"/>
    <lineage>
        <taxon>Bacteria</taxon>
        <taxon>Candidatus Giovannoniibacteriota</taxon>
    </lineage>
</organism>
<comment type="caution">
    <text evidence="2">The sequence shown here is derived from an EMBL/GenBank/DDBJ whole genome shotgun (WGS) entry which is preliminary data.</text>
</comment>
<dbReference type="EMBL" id="MFHP01000023">
    <property type="protein sequence ID" value="OGF72412.1"/>
    <property type="molecule type" value="Genomic_DNA"/>
</dbReference>
<feature type="transmembrane region" description="Helical" evidence="1">
    <location>
        <begin position="34"/>
        <end position="56"/>
    </location>
</feature>
<name>A0A1F5W9R6_9BACT</name>
<keyword evidence="1" id="KW-0812">Transmembrane</keyword>
<feature type="transmembrane region" description="Helical" evidence="1">
    <location>
        <begin position="7"/>
        <end position="28"/>
    </location>
</feature>
<protein>
    <submittedName>
        <fullName evidence="2">Uncharacterized protein</fullName>
    </submittedName>
</protein>
<proteinExistence type="predicted"/>
<evidence type="ECO:0000313" key="3">
    <source>
        <dbReference type="Proteomes" id="UP000178743"/>
    </source>
</evidence>
<keyword evidence="1" id="KW-1133">Transmembrane helix</keyword>
<dbReference type="AlphaFoldDB" id="A0A1F5W9R6"/>
<evidence type="ECO:0000256" key="1">
    <source>
        <dbReference type="SAM" id="Phobius"/>
    </source>
</evidence>
<dbReference type="Proteomes" id="UP000178743">
    <property type="component" value="Unassembled WGS sequence"/>
</dbReference>
<reference evidence="2 3" key="1">
    <citation type="journal article" date="2016" name="Nat. Commun.">
        <title>Thousands of microbial genomes shed light on interconnected biogeochemical processes in an aquifer system.</title>
        <authorList>
            <person name="Anantharaman K."/>
            <person name="Brown C.T."/>
            <person name="Hug L.A."/>
            <person name="Sharon I."/>
            <person name="Castelle C.J."/>
            <person name="Probst A.J."/>
            <person name="Thomas B.C."/>
            <person name="Singh A."/>
            <person name="Wilkins M.J."/>
            <person name="Karaoz U."/>
            <person name="Brodie E.L."/>
            <person name="Williams K.H."/>
            <person name="Hubbard S.S."/>
            <person name="Banfield J.F."/>
        </authorList>
    </citation>
    <scope>NUCLEOTIDE SEQUENCE [LARGE SCALE GENOMIC DNA]</scope>
</reference>
<evidence type="ECO:0000313" key="2">
    <source>
        <dbReference type="EMBL" id="OGF72412.1"/>
    </source>
</evidence>
<gene>
    <name evidence="2" type="ORF">A3C05_04965</name>
</gene>